<evidence type="ECO:0000313" key="4">
    <source>
        <dbReference type="Proteomes" id="UP001454036"/>
    </source>
</evidence>
<dbReference type="Proteomes" id="UP001454036">
    <property type="component" value="Unassembled WGS sequence"/>
</dbReference>
<dbReference type="PANTHER" id="PTHR46310">
    <property type="entry name" value="AMIDASE 1"/>
    <property type="match status" value="1"/>
</dbReference>
<feature type="domain" description="Amidase" evidence="2">
    <location>
        <begin position="65"/>
        <end position="449"/>
    </location>
</feature>
<gene>
    <name evidence="3" type="ORF">LIER_25291</name>
</gene>
<dbReference type="Gene3D" id="1.25.40.10">
    <property type="entry name" value="Tetratricopeptide repeat domain"/>
    <property type="match status" value="1"/>
</dbReference>
<protein>
    <recommendedName>
        <fullName evidence="2">Amidase domain-containing protein</fullName>
    </recommendedName>
</protein>
<name>A0AAV3R7H7_LITER</name>
<dbReference type="InterPro" id="IPR036928">
    <property type="entry name" value="AS_sf"/>
</dbReference>
<dbReference type="SUPFAM" id="SSF48452">
    <property type="entry name" value="TPR-like"/>
    <property type="match status" value="1"/>
</dbReference>
<organism evidence="3 4">
    <name type="scientific">Lithospermum erythrorhizon</name>
    <name type="common">Purple gromwell</name>
    <name type="synonym">Lithospermum officinale var. erythrorhizon</name>
    <dbReference type="NCBI Taxonomy" id="34254"/>
    <lineage>
        <taxon>Eukaryota</taxon>
        <taxon>Viridiplantae</taxon>
        <taxon>Streptophyta</taxon>
        <taxon>Embryophyta</taxon>
        <taxon>Tracheophyta</taxon>
        <taxon>Spermatophyta</taxon>
        <taxon>Magnoliopsida</taxon>
        <taxon>eudicotyledons</taxon>
        <taxon>Gunneridae</taxon>
        <taxon>Pentapetalae</taxon>
        <taxon>asterids</taxon>
        <taxon>lamiids</taxon>
        <taxon>Boraginales</taxon>
        <taxon>Boraginaceae</taxon>
        <taxon>Boraginoideae</taxon>
        <taxon>Lithospermeae</taxon>
        <taxon>Lithospermum</taxon>
    </lineage>
</organism>
<dbReference type="PANTHER" id="PTHR46310:SF4">
    <property type="entry name" value="OUTER ENVELOPE PROTEIN 64, MITOCHONDRIAL"/>
    <property type="match status" value="1"/>
</dbReference>
<evidence type="ECO:0000313" key="3">
    <source>
        <dbReference type="EMBL" id="GAA0171201.1"/>
    </source>
</evidence>
<dbReference type="InterPro" id="IPR023631">
    <property type="entry name" value="Amidase_dom"/>
</dbReference>
<reference evidence="3 4" key="1">
    <citation type="submission" date="2024-01" db="EMBL/GenBank/DDBJ databases">
        <title>The complete chloroplast genome sequence of Lithospermum erythrorhizon: insights into the phylogenetic relationship among Boraginaceae species and the maternal lineages of purple gromwells.</title>
        <authorList>
            <person name="Okada T."/>
            <person name="Watanabe K."/>
        </authorList>
    </citation>
    <scope>NUCLEOTIDE SEQUENCE [LARGE SCALE GENOMIC DNA]</scope>
</reference>
<feature type="repeat" description="TPR" evidence="1">
    <location>
        <begin position="550"/>
        <end position="583"/>
    </location>
</feature>
<dbReference type="PROSITE" id="PS50005">
    <property type="entry name" value="TPR"/>
    <property type="match status" value="2"/>
</dbReference>
<dbReference type="InterPro" id="IPR019734">
    <property type="entry name" value="TPR_rpt"/>
</dbReference>
<evidence type="ECO:0000256" key="1">
    <source>
        <dbReference type="PROSITE-ProRule" id="PRU00339"/>
    </source>
</evidence>
<keyword evidence="4" id="KW-1185">Reference proteome</keyword>
<evidence type="ECO:0000259" key="2">
    <source>
        <dbReference type="Pfam" id="PF01425"/>
    </source>
</evidence>
<dbReference type="FunFam" id="3.90.1300.10:FF:000004">
    <property type="entry name" value="Outer envelope protein 64, mitochondrial"/>
    <property type="match status" value="1"/>
</dbReference>
<dbReference type="AlphaFoldDB" id="A0AAV3R7H7"/>
<dbReference type="Gene3D" id="3.90.1300.10">
    <property type="entry name" value="Amidase signature (AS) domain"/>
    <property type="match status" value="1"/>
</dbReference>
<dbReference type="SMART" id="SM00028">
    <property type="entry name" value="TPR"/>
    <property type="match status" value="3"/>
</dbReference>
<feature type="repeat" description="TPR" evidence="1">
    <location>
        <begin position="482"/>
        <end position="515"/>
    </location>
</feature>
<comment type="caution">
    <text evidence="3">The sequence shown here is derived from an EMBL/GenBank/DDBJ whole genome shotgun (WGS) entry which is preliminary data.</text>
</comment>
<accession>A0AAV3R7H7</accession>
<dbReference type="InterPro" id="IPR011990">
    <property type="entry name" value="TPR-like_helical_dom_sf"/>
</dbReference>
<dbReference type="Pfam" id="PF01425">
    <property type="entry name" value="Amidase"/>
    <property type="match status" value="1"/>
</dbReference>
<sequence>MTRLSENPKLWILIGVGVVGIVVLAETTRRRIGTKKSMKKEFGAFVQRFEVLPFAQPPPPSAKFMLTDLVFAIGDNIDVKGYLTGYGNPEWEKTHEASMKTAVVVTNLLKNGATCVGKTVIGELGIGITGENAYYGTPTNPELPTHVPGGSSSGSAVAVAAGFVDFALGTDSIGGVRVPSSFCGVLGFRPSHGLISTIGIRPNSQSLDTVGWFARDPAILSHVGHALLQLKLLAPKRTRQFVVADDLFELTKVPKQKTANVVRNVIERSAGYHPPKYINLAQYIASNVPSLKGFGEEPTDQKVGISTLKALCLVMSQLHSHEFKTNHEEWVKSVACRFRSDISKHFDASLSAKPDKIKLLYKVRTEMRMALQCMLKDDGVLVIPTVSHAPPKMTKKKNILTEFQDRTFALLSIASMSGCCQVSIPLGKHDNCPVSVSFIASHGNDKFLLDTLLDMHASLQEEAITVSTLPPSLDTSSNLNAAELLKAKGNAAYKKRQWNKAVSFYTEAIKLNDQNATYYSNRAAALLELGCFQQAEDDCTKAISLDKKSVKSYLRRGTARESLLLNKEALQDFKHALVLEPQNKLASQSEKRLRKLIG</sequence>
<proteinExistence type="predicted"/>
<dbReference type="EMBL" id="BAABME010007574">
    <property type="protein sequence ID" value="GAA0171201.1"/>
    <property type="molecule type" value="Genomic_DNA"/>
</dbReference>
<dbReference type="SUPFAM" id="SSF75304">
    <property type="entry name" value="Amidase signature (AS) enzymes"/>
    <property type="match status" value="1"/>
</dbReference>
<keyword evidence="1" id="KW-0802">TPR repeat</keyword>